<evidence type="ECO:0000256" key="16">
    <source>
        <dbReference type="ARBA" id="ARBA00069221"/>
    </source>
</evidence>
<evidence type="ECO:0000256" key="12">
    <source>
        <dbReference type="ARBA" id="ARBA00052609"/>
    </source>
</evidence>
<comment type="catalytic activity">
    <reaction evidence="2">
        <text>a monosubstituted aliphatic (S)-hydroxynitrile = an aldehyde + hydrogen cyanide</text>
        <dbReference type="Rhea" id="RHEA:56588"/>
        <dbReference type="ChEBI" id="CHEBI:17478"/>
        <dbReference type="ChEBI" id="CHEBI:18407"/>
        <dbReference type="ChEBI" id="CHEBI:140596"/>
        <dbReference type="EC" id="4.1.2.47"/>
    </reaction>
</comment>
<evidence type="ECO:0000256" key="13">
    <source>
        <dbReference type="ARBA" id="ARBA00052826"/>
    </source>
</evidence>
<keyword evidence="23" id="KW-1185">Reference proteome</keyword>
<evidence type="ECO:0000256" key="1">
    <source>
        <dbReference type="ARBA" id="ARBA00050104"/>
    </source>
</evidence>
<dbReference type="InterPro" id="IPR000073">
    <property type="entry name" value="AB_hydrolase_1"/>
</dbReference>
<evidence type="ECO:0000256" key="14">
    <source>
        <dbReference type="ARBA" id="ARBA00060885"/>
    </source>
</evidence>
<gene>
    <name evidence="22" type="primary">TorMES8</name>
    <name evidence="22" type="ORF">TorRG33x02_016940</name>
</gene>
<evidence type="ECO:0000256" key="17">
    <source>
        <dbReference type="ARBA" id="ARBA00076040"/>
    </source>
</evidence>
<dbReference type="GO" id="GO:0009694">
    <property type="term" value="P:jasmonic acid metabolic process"/>
    <property type="evidence" value="ECO:0007669"/>
    <property type="project" value="TreeGrafter"/>
</dbReference>
<feature type="domain" description="AB hydrolase-1" evidence="21">
    <location>
        <begin position="29"/>
        <end position="274"/>
    </location>
</feature>
<comment type="caution">
    <text evidence="22">The sequence shown here is derived from an EMBL/GenBank/DDBJ whole genome shotgun (WGS) entry which is preliminary data.</text>
</comment>
<dbReference type="GO" id="GO:0047606">
    <property type="term" value="F:(S)-hydroxynitrile lyase activity"/>
    <property type="evidence" value="ECO:0007669"/>
    <property type="project" value="UniProtKB-EC"/>
</dbReference>
<evidence type="ECO:0000313" key="23">
    <source>
        <dbReference type="Proteomes" id="UP000237000"/>
    </source>
</evidence>
<dbReference type="Proteomes" id="UP000237000">
    <property type="component" value="Unassembled WGS sequence"/>
</dbReference>
<protein>
    <recommendedName>
        <fullName evidence="16">(S)-hydroxynitrile lyase</fullName>
        <ecNumber evidence="15">4.1.2.47</ecNumber>
    </recommendedName>
    <alternativeName>
        <fullName evidence="17">2-hydroxy-2-methylpropanenitrile lyase</fullName>
    </alternativeName>
    <alternativeName>
        <fullName evidence="18">Acetone cyanohydrin lyase</fullName>
    </alternativeName>
    <alternativeName>
        <fullName evidence="19">Hydroxynitrile lyase</fullName>
    </alternativeName>
</protein>
<evidence type="ECO:0000259" key="21">
    <source>
        <dbReference type="Pfam" id="PF12697"/>
    </source>
</evidence>
<dbReference type="PANTHER" id="PTHR10992">
    <property type="entry name" value="METHYLESTERASE FAMILY MEMBER"/>
    <property type="match status" value="1"/>
</dbReference>
<dbReference type="FunFam" id="3.40.50.1820:FF:000051">
    <property type="entry name" value="(S)-hydroxynitrile lyase"/>
    <property type="match status" value="1"/>
</dbReference>
<comment type="catalytic activity">
    <reaction evidence="9">
        <text>2-methylpropanal + hydrogen cyanide = (2S)-2-hydroxy-3-methylbutanenitrile</text>
        <dbReference type="Rhea" id="RHEA:77403"/>
        <dbReference type="ChEBI" id="CHEBI:18407"/>
        <dbReference type="ChEBI" id="CHEBI:48943"/>
        <dbReference type="ChEBI" id="CHEBI:197354"/>
    </reaction>
</comment>
<dbReference type="AlphaFoldDB" id="A0A2P5FY36"/>
<evidence type="ECO:0000256" key="5">
    <source>
        <dbReference type="ARBA" id="ARBA00050608"/>
    </source>
</evidence>
<comment type="similarity">
    <text evidence="14">Belongs to the AB hydrolase superfamily. Hydroxynitrile lyase family.</text>
</comment>
<feature type="chain" id="PRO_5015160583" description="(S)-hydroxynitrile lyase" evidence="20">
    <location>
        <begin position="19"/>
        <end position="287"/>
    </location>
</feature>
<comment type="catalytic activity">
    <reaction evidence="4">
        <text>benzaldehyde + hydrogen cyanide = (S)-mandelonitrile</text>
        <dbReference type="Rhea" id="RHEA:77427"/>
        <dbReference type="ChEBI" id="CHEBI:17169"/>
        <dbReference type="ChEBI" id="CHEBI:18407"/>
        <dbReference type="ChEBI" id="CHEBI:36941"/>
    </reaction>
</comment>
<dbReference type="OrthoDB" id="408373at2759"/>
<dbReference type="SUPFAM" id="SSF53474">
    <property type="entry name" value="alpha/beta-Hydrolases"/>
    <property type="match status" value="1"/>
</dbReference>
<dbReference type="InParanoid" id="A0A2P5FY36"/>
<dbReference type="InterPro" id="IPR029058">
    <property type="entry name" value="AB_hydrolase_fold"/>
</dbReference>
<comment type="catalytic activity">
    <reaction evidence="3">
        <text>2-hydroxy-2-methylpropanenitrile = acetone + hydrogen cyanide</text>
        <dbReference type="Rhea" id="RHEA:11932"/>
        <dbReference type="ChEBI" id="CHEBI:15347"/>
        <dbReference type="ChEBI" id="CHEBI:15348"/>
        <dbReference type="ChEBI" id="CHEBI:18407"/>
    </reaction>
    <physiologicalReaction direction="left-to-right" evidence="3">
        <dbReference type="Rhea" id="RHEA:11933"/>
    </physiologicalReaction>
</comment>
<evidence type="ECO:0000256" key="18">
    <source>
        <dbReference type="ARBA" id="ARBA00078291"/>
    </source>
</evidence>
<dbReference type="EMBL" id="JXTC01000004">
    <property type="protein sequence ID" value="POO02708.1"/>
    <property type="molecule type" value="Genomic_DNA"/>
</dbReference>
<dbReference type="InterPro" id="IPR045889">
    <property type="entry name" value="MES/HNL"/>
</dbReference>
<evidence type="ECO:0000256" key="6">
    <source>
        <dbReference type="ARBA" id="ARBA00051647"/>
    </source>
</evidence>
<dbReference type="GO" id="GO:0080032">
    <property type="term" value="F:methyl jasmonate esterase activity"/>
    <property type="evidence" value="ECO:0007669"/>
    <property type="project" value="TreeGrafter"/>
</dbReference>
<dbReference type="Gene3D" id="3.40.50.1820">
    <property type="entry name" value="alpha/beta hydrolase"/>
    <property type="match status" value="1"/>
</dbReference>
<dbReference type="EC" id="4.1.2.47" evidence="15"/>
<reference evidence="23" key="1">
    <citation type="submission" date="2016-06" db="EMBL/GenBank/DDBJ databases">
        <title>Parallel loss of symbiosis genes in relatives of nitrogen-fixing non-legume Parasponia.</title>
        <authorList>
            <person name="Van Velzen R."/>
            <person name="Holmer R."/>
            <person name="Bu F."/>
            <person name="Rutten L."/>
            <person name="Van Zeijl A."/>
            <person name="Liu W."/>
            <person name="Santuari L."/>
            <person name="Cao Q."/>
            <person name="Sharma T."/>
            <person name="Shen D."/>
            <person name="Roswanjaya Y."/>
            <person name="Wardhani T."/>
            <person name="Kalhor M.S."/>
            <person name="Jansen J."/>
            <person name="Van den Hoogen J."/>
            <person name="Gungor B."/>
            <person name="Hartog M."/>
            <person name="Hontelez J."/>
            <person name="Verver J."/>
            <person name="Yang W.-C."/>
            <person name="Schijlen E."/>
            <person name="Repin R."/>
            <person name="Schilthuizen M."/>
            <person name="Schranz E."/>
            <person name="Heidstra R."/>
            <person name="Miyata K."/>
            <person name="Fedorova E."/>
            <person name="Kohlen W."/>
            <person name="Bisseling T."/>
            <person name="Smit S."/>
            <person name="Geurts R."/>
        </authorList>
    </citation>
    <scope>NUCLEOTIDE SEQUENCE [LARGE SCALE GENOMIC DNA]</scope>
    <source>
        <strain evidence="23">cv. RG33-2</strain>
    </source>
</reference>
<comment type="catalytic activity">
    <reaction evidence="11">
        <text>2,2-dimethylpropanal + hydrogen cyanide = (2S)-2-hydroxy-3,3-dimethylbutanenitrile</text>
        <dbReference type="Rhea" id="RHEA:77407"/>
        <dbReference type="ChEBI" id="CHEBI:18407"/>
        <dbReference type="ChEBI" id="CHEBI:141557"/>
        <dbReference type="ChEBI" id="CHEBI:197355"/>
    </reaction>
</comment>
<evidence type="ECO:0000256" key="7">
    <source>
        <dbReference type="ARBA" id="ARBA00051735"/>
    </source>
</evidence>
<dbReference type="GO" id="GO:0080031">
    <property type="term" value="F:methyl salicylate esterase activity"/>
    <property type="evidence" value="ECO:0007669"/>
    <property type="project" value="TreeGrafter"/>
</dbReference>
<evidence type="ECO:0000256" key="15">
    <source>
        <dbReference type="ARBA" id="ARBA00066572"/>
    </source>
</evidence>
<keyword evidence="20" id="KW-0732">Signal</keyword>
<dbReference type="GO" id="GO:0009696">
    <property type="term" value="P:salicylic acid metabolic process"/>
    <property type="evidence" value="ECO:0007669"/>
    <property type="project" value="TreeGrafter"/>
</dbReference>
<comment type="catalytic activity">
    <reaction evidence="10">
        <text>3-formylthiophene + hydrogen cyanide = (2S)-2-hydroxy-2-(thiophen-3-yl)acetonitrile</text>
        <dbReference type="Rhea" id="RHEA:77459"/>
        <dbReference type="ChEBI" id="CHEBI:18407"/>
        <dbReference type="ChEBI" id="CHEBI:87611"/>
        <dbReference type="ChEBI" id="CHEBI:197333"/>
    </reaction>
</comment>
<evidence type="ECO:0000256" key="11">
    <source>
        <dbReference type="ARBA" id="ARBA00052600"/>
    </source>
</evidence>
<dbReference type="STRING" id="63057.A0A2P5FY36"/>
<dbReference type="GO" id="GO:0080030">
    <property type="term" value="F:methyl indole-3-acetate esterase activity"/>
    <property type="evidence" value="ECO:0007669"/>
    <property type="project" value="TreeGrafter"/>
</dbReference>
<evidence type="ECO:0000313" key="22">
    <source>
        <dbReference type="EMBL" id="POO02708.1"/>
    </source>
</evidence>
<comment type="catalytic activity">
    <reaction evidence="13">
        <text>an aromatic (S)-hydroxynitrile = an aromatic aldehyde + hydrogen cyanide</text>
        <dbReference type="Rhea" id="RHEA:54660"/>
        <dbReference type="ChEBI" id="CHEBI:18407"/>
        <dbReference type="ChEBI" id="CHEBI:33855"/>
        <dbReference type="ChEBI" id="CHEBI:138306"/>
        <dbReference type="EC" id="4.1.2.47"/>
    </reaction>
</comment>
<organism evidence="22 23">
    <name type="scientific">Trema orientale</name>
    <name type="common">Charcoal tree</name>
    <name type="synonym">Celtis orientalis</name>
    <dbReference type="NCBI Taxonomy" id="63057"/>
    <lineage>
        <taxon>Eukaryota</taxon>
        <taxon>Viridiplantae</taxon>
        <taxon>Streptophyta</taxon>
        <taxon>Embryophyta</taxon>
        <taxon>Tracheophyta</taxon>
        <taxon>Spermatophyta</taxon>
        <taxon>Magnoliopsida</taxon>
        <taxon>eudicotyledons</taxon>
        <taxon>Gunneridae</taxon>
        <taxon>Pentapetalae</taxon>
        <taxon>rosids</taxon>
        <taxon>fabids</taxon>
        <taxon>Rosales</taxon>
        <taxon>Cannabaceae</taxon>
        <taxon>Trema</taxon>
    </lineage>
</organism>
<name>A0A2P5FY36_TREOI</name>
<evidence type="ECO:0000256" key="9">
    <source>
        <dbReference type="ARBA" id="ARBA00052033"/>
    </source>
</evidence>
<comment type="catalytic activity">
    <reaction evidence="8">
        <text>acrolein + hydrogen cyanide = (2S)-2-hydroxybut-3-enenitrile</text>
        <dbReference type="Rhea" id="RHEA:77411"/>
        <dbReference type="ChEBI" id="CHEBI:15368"/>
        <dbReference type="ChEBI" id="CHEBI:18407"/>
        <dbReference type="ChEBI" id="CHEBI:197356"/>
    </reaction>
</comment>
<comment type="catalytic activity">
    <reaction evidence="12">
        <text>cyclohexanecarbaldehyde + hydrogen cyanide = (2S)-2-cyclohexyl-2-hydroxyacetonitrile</text>
        <dbReference type="Rhea" id="RHEA:77423"/>
        <dbReference type="ChEBI" id="CHEBI:18407"/>
        <dbReference type="ChEBI" id="CHEBI:197359"/>
        <dbReference type="ChEBI" id="CHEBI:197360"/>
    </reaction>
</comment>
<comment type="catalytic activity">
    <reaction evidence="1">
        <text>4-methoxybenzaldehyde + hydrogen cyanide = (2S)-2-hydroxy-2-(4-methoxyphenyl)acetonitrile</text>
        <dbReference type="Rhea" id="RHEA:77447"/>
        <dbReference type="ChEBI" id="CHEBI:18407"/>
        <dbReference type="ChEBI" id="CHEBI:28235"/>
        <dbReference type="ChEBI" id="CHEBI:197328"/>
    </reaction>
</comment>
<dbReference type="Pfam" id="PF12697">
    <property type="entry name" value="Abhydrolase_6"/>
    <property type="match status" value="1"/>
</dbReference>
<evidence type="ECO:0000256" key="10">
    <source>
        <dbReference type="ARBA" id="ARBA00052511"/>
    </source>
</evidence>
<evidence type="ECO:0000256" key="4">
    <source>
        <dbReference type="ARBA" id="ARBA00050358"/>
    </source>
</evidence>
<evidence type="ECO:0000256" key="8">
    <source>
        <dbReference type="ARBA" id="ARBA00051977"/>
    </source>
</evidence>
<proteinExistence type="inferred from homology"/>
<comment type="catalytic activity">
    <reaction evidence="5">
        <text>formylthiophene + hydrogen cyanide = (2R)-2-hydroxy-2-(thiophen-2-yl)acetonitrile</text>
        <dbReference type="Rhea" id="RHEA:77455"/>
        <dbReference type="ChEBI" id="CHEBI:18407"/>
        <dbReference type="ChEBI" id="CHEBI:87301"/>
        <dbReference type="ChEBI" id="CHEBI:197332"/>
    </reaction>
</comment>
<evidence type="ECO:0000256" key="20">
    <source>
        <dbReference type="SAM" id="SignalP"/>
    </source>
</evidence>
<comment type="catalytic activity">
    <reaction evidence="6">
        <text>butan-2-one + hydrogen cyanide = 2-hydroxy-2-methylbutanenitrile</text>
        <dbReference type="Rhea" id="RHEA:77467"/>
        <dbReference type="ChEBI" id="CHEBI:18407"/>
        <dbReference type="ChEBI" id="CHEBI:28398"/>
        <dbReference type="ChEBI" id="CHEBI:60954"/>
    </reaction>
    <physiologicalReaction direction="right-to-left" evidence="6">
        <dbReference type="Rhea" id="RHEA:77469"/>
    </physiologicalReaction>
</comment>
<feature type="signal peptide" evidence="20">
    <location>
        <begin position="1"/>
        <end position="18"/>
    </location>
</feature>
<comment type="catalytic activity">
    <reaction evidence="7">
        <text>a disubstituted aliphatic (S)-hydroxynitrile = a ketone + hydrogen cyanide</text>
        <dbReference type="Rhea" id="RHEA:56592"/>
        <dbReference type="ChEBI" id="CHEBI:17087"/>
        <dbReference type="ChEBI" id="CHEBI:18407"/>
        <dbReference type="ChEBI" id="CHEBI:140597"/>
        <dbReference type="EC" id="4.1.2.47"/>
    </reaction>
</comment>
<dbReference type="PANTHER" id="PTHR10992:SF1066">
    <property type="entry name" value="METHYL JASMONATE ESTERASE 1"/>
    <property type="match status" value="1"/>
</dbReference>
<evidence type="ECO:0000256" key="19">
    <source>
        <dbReference type="ARBA" id="ARBA00079794"/>
    </source>
</evidence>
<evidence type="ECO:0000256" key="3">
    <source>
        <dbReference type="ARBA" id="ARBA00050262"/>
    </source>
</evidence>
<accession>A0A2P5FY36</accession>
<evidence type="ECO:0000256" key="2">
    <source>
        <dbReference type="ARBA" id="ARBA00050241"/>
    </source>
</evidence>
<sequence>MRCFLLLVSLIISLLTLSSNNVNATSTHFVLVHGAGHGAWCWYKVATLLESTGHNVTTLDLTGSGINLSQIQQVNGSLVDYAKPLTDFMASLPATAKAARVILVGHSLGGLSLSLAMEKFPQKISAAVFVTAAMPGPNLTYLSISQETTRRSSSFLDSQFIYDQGPNNPPTALILGPKYLATKLYQLSPPQDLVLALSLVRAVPVFNNEELVTKQLKLTKERYGSVRRVFIVCDQDHSIVEESFQRWMIERNPPHEVKVINGTDHMVMFTRPLKLFSYLGEIAEKYS</sequence>